<protein>
    <submittedName>
        <fullName evidence="2">Uncharacterized protein</fullName>
    </submittedName>
</protein>
<dbReference type="EMBL" id="AP023343">
    <property type="protein sequence ID" value="BCI91555.1"/>
    <property type="molecule type" value="Genomic_DNA"/>
</dbReference>
<dbReference type="Proteomes" id="UP000516380">
    <property type="component" value="Chromosome"/>
</dbReference>
<dbReference type="AlphaFoldDB" id="A0A7G1IP73"/>
<evidence type="ECO:0000256" key="1">
    <source>
        <dbReference type="SAM" id="MobiDB-lite"/>
    </source>
</evidence>
<organism evidence="2 3">
    <name type="scientific">Mycobacterium kansasii</name>
    <dbReference type="NCBI Taxonomy" id="1768"/>
    <lineage>
        <taxon>Bacteria</taxon>
        <taxon>Bacillati</taxon>
        <taxon>Actinomycetota</taxon>
        <taxon>Actinomycetes</taxon>
        <taxon>Mycobacteriales</taxon>
        <taxon>Mycobacteriaceae</taxon>
        <taxon>Mycobacterium</taxon>
    </lineage>
</organism>
<evidence type="ECO:0000313" key="3">
    <source>
        <dbReference type="Proteomes" id="UP000516380"/>
    </source>
</evidence>
<proteinExistence type="predicted"/>
<accession>A0A7G1IP73</accession>
<evidence type="ECO:0000313" key="2">
    <source>
        <dbReference type="EMBL" id="BCI91555.1"/>
    </source>
</evidence>
<reference evidence="2 3" key="1">
    <citation type="submission" date="2020-07" db="EMBL/GenBank/DDBJ databases">
        <title>Mycobacterium kansasii (former subtype) with zoonotic potential isolated from diseased indoor pet cat, Japan.</title>
        <authorList>
            <person name="Fukano H."/>
            <person name="Terazono T."/>
            <person name="Hoshino Y."/>
        </authorList>
    </citation>
    <scope>NUCLEOTIDE SEQUENCE [LARGE SCALE GENOMIC DNA]</scope>
    <source>
        <strain evidence="2 3">Kuro-I</strain>
    </source>
</reference>
<sequence>MYWVATAIIAADDGPSQEPLVSSATTELNDDIDDANSSARPLQAPAAARSGPAPGPANISAELISGGNHAKCGFVTSPNYPSEPLEVAISAQENSISHTPCTGTP</sequence>
<gene>
    <name evidence="2" type="ORF">NIIDMKKI_67610</name>
</gene>
<feature type="region of interest" description="Disordered" evidence="1">
    <location>
        <begin position="14"/>
        <end position="62"/>
    </location>
</feature>
<name>A0A7G1IP73_MYCKA</name>
<keyword evidence="3" id="KW-1185">Reference proteome</keyword>